<feature type="region of interest" description="Disordered" evidence="6">
    <location>
        <begin position="207"/>
        <end position="243"/>
    </location>
</feature>
<feature type="compositionally biased region" description="Low complexity" evidence="6">
    <location>
        <begin position="39"/>
        <end position="48"/>
    </location>
</feature>
<dbReference type="InterPro" id="IPR016177">
    <property type="entry name" value="DNA-bd_dom_sf"/>
</dbReference>
<dbReference type="GO" id="GO:0003677">
    <property type="term" value="F:DNA binding"/>
    <property type="evidence" value="ECO:0007669"/>
    <property type="project" value="UniProtKB-KW"/>
</dbReference>
<comment type="subcellular location">
    <subcellularLocation>
        <location evidence="1">Nucleus</location>
    </subcellularLocation>
</comment>
<feature type="transmembrane region" description="Helical" evidence="7">
    <location>
        <begin position="381"/>
        <end position="402"/>
    </location>
</feature>
<keyword evidence="10" id="KW-1185">Reference proteome</keyword>
<keyword evidence="7" id="KW-0812">Transmembrane</keyword>
<evidence type="ECO:0000256" key="6">
    <source>
        <dbReference type="SAM" id="MobiDB-lite"/>
    </source>
</evidence>
<dbReference type="Gene3D" id="3.30.730.10">
    <property type="entry name" value="AP2/ERF domain"/>
    <property type="match status" value="1"/>
</dbReference>
<evidence type="ECO:0000313" key="10">
    <source>
        <dbReference type="Proteomes" id="UP000091857"/>
    </source>
</evidence>
<dbReference type="OrthoDB" id="851922at2759"/>
<accession>A0A2C9V6S2</accession>
<evidence type="ECO:0000256" key="5">
    <source>
        <dbReference type="ARBA" id="ARBA00023242"/>
    </source>
</evidence>
<evidence type="ECO:0000259" key="8">
    <source>
        <dbReference type="PROSITE" id="PS51032"/>
    </source>
</evidence>
<sequence>MSDLNLNAESVESTQNSEPNERERLGNSGSSTVVSPPRNAANDDNVGVNDVIEVGGGGDGIENENGAAITTELFNGRGVGMDFGNSQRQEKLSSEIGQEISDGEVQGNIRRRRGPRSRSSQNKGITFYRRTERRESHSWDEGKLVYLGDFYTAHAAARAYDRKAVKFWGVEADITFNLSDNETDLMQMKRLAKEEVVHGFRRQRTRFSRGSPFGNSNGESEEHIHSHSGSYDVNRRGSRGQTEDNEIQFEDNEMQSCLASPAPRSPENDHFICMDVEHGNGSCRTCFRADSLKRKVFEWMFAIANFIVELLSIVFEQLSSQHYSLFLPICMGMSLLALFICTFELVYKAQKERATWRWCGTIPWFYYPSQSGIRLGSFVDIAGLACAFGQCILTIIGYCLFLRNGHNPIKISIWASIFASCQLCSRFCGEFKHDVHGQDSSTQDFTIS</sequence>
<dbReference type="InterPro" id="IPR001471">
    <property type="entry name" value="AP2/ERF_dom"/>
</dbReference>
<evidence type="ECO:0000313" key="9">
    <source>
        <dbReference type="EMBL" id="OAY39761.1"/>
    </source>
</evidence>
<protein>
    <recommendedName>
        <fullName evidence="8">AP2/ERF domain-containing protein</fullName>
    </recommendedName>
</protein>
<dbReference type="Proteomes" id="UP000091857">
    <property type="component" value="Chromosome 10"/>
</dbReference>
<dbReference type="PANTHER" id="PTHR48473:SF1">
    <property type="entry name" value="TIR DOMAIN-CONTAINING PROTEIN"/>
    <property type="match status" value="1"/>
</dbReference>
<dbReference type="GO" id="GO:0003700">
    <property type="term" value="F:DNA-binding transcription factor activity"/>
    <property type="evidence" value="ECO:0007669"/>
    <property type="project" value="InterPro"/>
</dbReference>
<feature type="transmembrane region" description="Helical" evidence="7">
    <location>
        <begin position="296"/>
        <end position="314"/>
    </location>
</feature>
<comment type="caution">
    <text evidence="9">The sequence shown here is derived from an EMBL/GenBank/DDBJ whole genome shotgun (WGS) entry which is preliminary data.</text>
</comment>
<dbReference type="STRING" id="3983.A0A2C9V6S2"/>
<feature type="region of interest" description="Disordered" evidence="6">
    <location>
        <begin position="1"/>
        <end position="48"/>
    </location>
</feature>
<dbReference type="PROSITE" id="PS51032">
    <property type="entry name" value="AP2_ERF"/>
    <property type="match status" value="1"/>
</dbReference>
<dbReference type="SMART" id="SM00380">
    <property type="entry name" value="AP2"/>
    <property type="match status" value="1"/>
</dbReference>
<feature type="region of interest" description="Disordered" evidence="6">
    <location>
        <begin position="102"/>
        <end position="124"/>
    </location>
</feature>
<keyword evidence="5" id="KW-0539">Nucleus</keyword>
<dbReference type="SUPFAM" id="SSF54171">
    <property type="entry name" value="DNA-binding domain"/>
    <property type="match status" value="1"/>
</dbReference>
<name>A0A2C9V6S2_MANES</name>
<evidence type="ECO:0000256" key="3">
    <source>
        <dbReference type="ARBA" id="ARBA00023125"/>
    </source>
</evidence>
<feature type="domain" description="AP2/ERF" evidence="8">
    <location>
        <begin position="121"/>
        <end position="177"/>
    </location>
</feature>
<evidence type="ECO:0000256" key="4">
    <source>
        <dbReference type="ARBA" id="ARBA00023163"/>
    </source>
</evidence>
<evidence type="ECO:0000256" key="7">
    <source>
        <dbReference type="SAM" id="Phobius"/>
    </source>
</evidence>
<organism evidence="9 10">
    <name type="scientific">Manihot esculenta</name>
    <name type="common">Cassava</name>
    <name type="synonym">Jatropha manihot</name>
    <dbReference type="NCBI Taxonomy" id="3983"/>
    <lineage>
        <taxon>Eukaryota</taxon>
        <taxon>Viridiplantae</taxon>
        <taxon>Streptophyta</taxon>
        <taxon>Embryophyta</taxon>
        <taxon>Tracheophyta</taxon>
        <taxon>Spermatophyta</taxon>
        <taxon>Magnoliopsida</taxon>
        <taxon>eudicotyledons</taxon>
        <taxon>Gunneridae</taxon>
        <taxon>Pentapetalae</taxon>
        <taxon>rosids</taxon>
        <taxon>fabids</taxon>
        <taxon>Malpighiales</taxon>
        <taxon>Euphorbiaceae</taxon>
        <taxon>Crotonoideae</taxon>
        <taxon>Manihoteae</taxon>
        <taxon>Manihot</taxon>
    </lineage>
</organism>
<dbReference type="Gramene" id="Manes.10G119600.1.v8.1">
    <property type="protein sequence ID" value="Manes.10G119600.1.v8.1.CDS"/>
    <property type="gene ID" value="Manes.10G119600.v8.1"/>
</dbReference>
<keyword evidence="7" id="KW-1133">Transmembrane helix</keyword>
<dbReference type="EMBL" id="CM004396">
    <property type="protein sequence ID" value="OAY39761.1"/>
    <property type="molecule type" value="Genomic_DNA"/>
</dbReference>
<dbReference type="PANTHER" id="PTHR48473">
    <property type="entry name" value="TIR DOMAIN-CONTAINING PROTEIN"/>
    <property type="match status" value="1"/>
</dbReference>
<proteinExistence type="predicted"/>
<dbReference type="InterPro" id="IPR036955">
    <property type="entry name" value="AP2/ERF_dom_sf"/>
</dbReference>
<reference evidence="10" key="1">
    <citation type="journal article" date="2016" name="Nat. Biotechnol.">
        <title>Sequencing wild and cultivated cassava and related species reveals extensive interspecific hybridization and genetic diversity.</title>
        <authorList>
            <person name="Bredeson J.V."/>
            <person name="Lyons J.B."/>
            <person name="Prochnik S.E."/>
            <person name="Wu G.A."/>
            <person name="Ha C.M."/>
            <person name="Edsinger-Gonzales E."/>
            <person name="Grimwood J."/>
            <person name="Schmutz J."/>
            <person name="Rabbi I.Y."/>
            <person name="Egesi C."/>
            <person name="Nauluvula P."/>
            <person name="Lebot V."/>
            <person name="Ndunguru J."/>
            <person name="Mkamilo G."/>
            <person name="Bart R.S."/>
            <person name="Setter T.L."/>
            <person name="Gleadow R.M."/>
            <person name="Kulakow P."/>
            <person name="Ferguson M.E."/>
            <person name="Rounsley S."/>
            <person name="Rokhsar D.S."/>
        </authorList>
    </citation>
    <scope>NUCLEOTIDE SEQUENCE [LARGE SCALE GENOMIC DNA]</scope>
    <source>
        <strain evidence="10">cv. AM560-2</strain>
    </source>
</reference>
<evidence type="ECO:0000256" key="2">
    <source>
        <dbReference type="ARBA" id="ARBA00023015"/>
    </source>
</evidence>
<keyword evidence="3" id="KW-0238">DNA-binding</keyword>
<dbReference type="GO" id="GO:0005634">
    <property type="term" value="C:nucleus"/>
    <property type="evidence" value="ECO:0007669"/>
    <property type="project" value="UniProtKB-SubCell"/>
</dbReference>
<gene>
    <name evidence="9" type="ORF">MANES_10G119600v8</name>
</gene>
<keyword evidence="2" id="KW-0805">Transcription regulation</keyword>
<dbReference type="AlphaFoldDB" id="A0A2C9V6S2"/>
<keyword evidence="4" id="KW-0804">Transcription</keyword>
<evidence type="ECO:0000256" key="1">
    <source>
        <dbReference type="ARBA" id="ARBA00004123"/>
    </source>
</evidence>
<keyword evidence="7" id="KW-0472">Membrane</keyword>
<feature type="compositionally biased region" description="Polar residues" evidence="6">
    <location>
        <begin position="1"/>
        <end position="18"/>
    </location>
</feature>
<feature type="transmembrane region" description="Helical" evidence="7">
    <location>
        <begin position="326"/>
        <end position="347"/>
    </location>
</feature>